<keyword evidence="2" id="KW-0067">ATP-binding</keyword>
<proteinExistence type="predicted"/>
<keyword evidence="1" id="KW-0547">Nucleotide-binding</keyword>
<accession>A0A512N6Z8</accession>
<dbReference type="SUPFAM" id="SSF55073">
    <property type="entry name" value="Nucleotide cyclase"/>
    <property type="match status" value="1"/>
</dbReference>
<organism evidence="4 5">
    <name type="scientific">Reyranella soli</name>
    <dbReference type="NCBI Taxonomy" id="1230389"/>
    <lineage>
        <taxon>Bacteria</taxon>
        <taxon>Pseudomonadati</taxon>
        <taxon>Pseudomonadota</taxon>
        <taxon>Alphaproteobacteria</taxon>
        <taxon>Hyphomicrobiales</taxon>
        <taxon>Reyranellaceae</taxon>
        <taxon>Reyranella</taxon>
    </lineage>
</organism>
<dbReference type="PROSITE" id="PS50125">
    <property type="entry name" value="GUANYLATE_CYCLASE_2"/>
    <property type="match status" value="1"/>
</dbReference>
<gene>
    <name evidence="4" type="ORF">RSO01_19260</name>
</gene>
<dbReference type="CDD" id="cd07302">
    <property type="entry name" value="CHD"/>
    <property type="match status" value="1"/>
</dbReference>
<dbReference type="RefSeq" id="WP_170302962.1">
    <property type="nucleotide sequence ID" value="NZ_BKAJ01000032.1"/>
</dbReference>
<dbReference type="PANTHER" id="PTHR16305">
    <property type="entry name" value="TESTICULAR SOLUBLE ADENYLYL CYCLASE"/>
    <property type="match status" value="1"/>
</dbReference>
<dbReference type="SMART" id="SM00044">
    <property type="entry name" value="CYCc"/>
    <property type="match status" value="1"/>
</dbReference>
<dbReference type="InterPro" id="IPR011990">
    <property type="entry name" value="TPR-like_helical_dom_sf"/>
</dbReference>
<dbReference type="Gene3D" id="3.30.70.1230">
    <property type="entry name" value="Nucleotide cyclase"/>
    <property type="match status" value="1"/>
</dbReference>
<evidence type="ECO:0000313" key="4">
    <source>
        <dbReference type="EMBL" id="GEP54760.1"/>
    </source>
</evidence>
<dbReference type="GO" id="GO:0004016">
    <property type="term" value="F:adenylate cyclase activity"/>
    <property type="evidence" value="ECO:0007669"/>
    <property type="project" value="UniProtKB-ARBA"/>
</dbReference>
<dbReference type="InterPro" id="IPR041664">
    <property type="entry name" value="AAA_16"/>
</dbReference>
<dbReference type="Pfam" id="PF13191">
    <property type="entry name" value="AAA_16"/>
    <property type="match status" value="1"/>
</dbReference>
<dbReference type="SUPFAM" id="SSF52540">
    <property type="entry name" value="P-loop containing nucleoside triphosphate hydrolases"/>
    <property type="match status" value="1"/>
</dbReference>
<dbReference type="Proteomes" id="UP000321058">
    <property type="component" value="Unassembled WGS sequence"/>
</dbReference>
<dbReference type="InterPro" id="IPR001054">
    <property type="entry name" value="A/G_cyclase"/>
</dbReference>
<dbReference type="InterPro" id="IPR027417">
    <property type="entry name" value="P-loop_NTPase"/>
</dbReference>
<evidence type="ECO:0000313" key="5">
    <source>
        <dbReference type="Proteomes" id="UP000321058"/>
    </source>
</evidence>
<keyword evidence="5" id="KW-1185">Reference proteome</keyword>
<dbReference type="GO" id="GO:0005524">
    <property type="term" value="F:ATP binding"/>
    <property type="evidence" value="ECO:0007669"/>
    <property type="project" value="UniProtKB-KW"/>
</dbReference>
<dbReference type="InterPro" id="IPR029787">
    <property type="entry name" value="Nucleotide_cyclase"/>
</dbReference>
<dbReference type="Pfam" id="PF00211">
    <property type="entry name" value="Guanylate_cyc"/>
    <property type="match status" value="1"/>
</dbReference>
<evidence type="ECO:0000256" key="1">
    <source>
        <dbReference type="ARBA" id="ARBA00022741"/>
    </source>
</evidence>
<reference evidence="4 5" key="1">
    <citation type="submission" date="2019-07" db="EMBL/GenBank/DDBJ databases">
        <title>Whole genome shotgun sequence of Reyranella soli NBRC 108950.</title>
        <authorList>
            <person name="Hosoyama A."/>
            <person name="Uohara A."/>
            <person name="Ohji S."/>
            <person name="Ichikawa N."/>
        </authorList>
    </citation>
    <scope>NUCLEOTIDE SEQUENCE [LARGE SCALE GENOMIC DNA]</scope>
    <source>
        <strain evidence="4 5">NBRC 108950</strain>
    </source>
</reference>
<dbReference type="SUPFAM" id="SSF48452">
    <property type="entry name" value="TPR-like"/>
    <property type="match status" value="2"/>
</dbReference>
<dbReference type="PANTHER" id="PTHR16305:SF28">
    <property type="entry name" value="GUANYLATE CYCLASE DOMAIN-CONTAINING PROTEIN"/>
    <property type="match status" value="1"/>
</dbReference>
<evidence type="ECO:0000259" key="3">
    <source>
        <dbReference type="PROSITE" id="PS50125"/>
    </source>
</evidence>
<dbReference type="Gene3D" id="3.40.50.300">
    <property type="entry name" value="P-loop containing nucleotide triphosphate hydrolases"/>
    <property type="match status" value="1"/>
</dbReference>
<dbReference type="EMBL" id="BKAJ01000032">
    <property type="protein sequence ID" value="GEP54760.1"/>
    <property type="molecule type" value="Genomic_DNA"/>
</dbReference>
<feature type="domain" description="Guanylate cyclase" evidence="3">
    <location>
        <begin position="14"/>
        <end position="145"/>
    </location>
</feature>
<dbReference type="GO" id="GO:0035556">
    <property type="term" value="P:intracellular signal transduction"/>
    <property type="evidence" value="ECO:0007669"/>
    <property type="project" value="InterPro"/>
</dbReference>
<evidence type="ECO:0000256" key="2">
    <source>
        <dbReference type="ARBA" id="ARBA00022840"/>
    </source>
</evidence>
<comment type="caution">
    <text evidence="4">The sequence shown here is derived from an EMBL/GenBank/DDBJ whole genome shotgun (WGS) entry which is preliminary data.</text>
</comment>
<dbReference type="GO" id="GO:0009190">
    <property type="term" value="P:cyclic nucleotide biosynthetic process"/>
    <property type="evidence" value="ECO:0007669"/>
    <property type="project" value="InterPro"/>
</dbReference>
<protein>
    <submittedName>
        <fullName evidence="4">Adenylate cyclase</fullName>
    </submittedName>
</protein>
<dbReference type="GO" id="GO:0005737">
    <property type="term" value="C:cytoplasm"/>
    <property type="evidence" value="ECO:0007669"/>
    <property type="project" value="TreeGrafter"/>
</dbReference>
<dbReference type="Gene3D" id="1.25.40.10">
    <property type="entry name" value="Tetratricopeptide repeat domain"/>
    <property type="match status" value="1"/>
</dbReference>
<dbReference type="AlphaFoldDB" id="A0A512N6Z8"/>
<name>A0A512N6Z8_9HYPH</name>
<sequence>MRILAETAERSIVTVLAVDTVNSTGHIAGNDPDDAQELLDRIYEHLDGTIRRAGGLMVNYSGDGGIAVFGWPTSMEDHADRACETAWLIQHPASDAGRIRDMLNRPIRFRVGIHSGLVGLRRMDMQIGSRLDPVGGTVHIAAGLQKLAPPDSIFVSSKTVELCRSALELTPLEDVKVLKQINASAYSLGGPPRAPGIGDSGSRNYRTPLIGRQRERDSVRQALARQDRGCRAIAVIGEPGIGKSRLAAAAIQDAQQSSRLVLIFRGDSRRRTTPYSAVRSLILTASSLSEAATDDEVIGGLTAAGIQHLKDGPLGTVLLARPSGEDASAGQPTQTQIARALVEALTKLTSGTSTLIVIEDLHLLDLESIYCLRLMGENAVCEPCTLLVTGRPESLAEARDIAATVLRLDPLPRAEMRELAHQLWPPGTPLPSIVDKLLDRADGVPFVLEQIVLSIEDAPSESINLVPQSVQSVIHARLNRLSPSAKECAQALSVLGNEVEVEVALQVLNKDSETLLRDCAELERLDIVQPSIGTSIRFRHAIVAEACSETVPGPRRRDLHRAAIVAVTATYSDLGGQLERLAFHAESARNDEQALEYLWLAGLRARRSSANGSLFLIFQRAMECVERIGEPAERRFVDFVLMAFAQLVSIGEFSKMNPYLPRALELAQRQNRVGKVCAALCHMALLSWFKGNYVDCREQSERALVIASELDNLPLQFSAKFMLGSALYGTGKINRAIDVLRELRDVFSGPLETTRLGAVSIPASLIRSFLGWLLMEVGLYEEGLGHAEQALEIATREGEPYSELLARMGLGRNLLKLRRDRDAADCLEVAVNLIDQYGYDPALPHVVGLLASALARTGEPAKAVWAVEAWLARGLQDRTGRLELYYLNAGYAEALAGLGSSSDALAAINRALDIARSISNPCLIVQGLGVRASLLTAFEPSSAQISADLAEQTSLCRQYGLVADEQLRVSLASPAEH</sequence>